<comment type="caution">
    <text evidence="2">The sequence shown here is derived from an EMBL/GenBank/DDBJ whole genome shotgun (WGS) entry which is preliminary data.</text>
</comment>
<reference evidence="2" key="1">
    <citation type="submission" date="2020-10" db="EMBL/GenBank/DDBJ databases">
        <title>Taxonomic study of unclassified bacteria belonging to the class Ktedonobacteria.</title>
        <authorList>
            <person name="Yabe S."/>
            <person name="Wang C.M."/>
            <person name="Zheng Y."/>
            <person name="Sakai Y."/>
            <person name="Cavaletti L."/>
            <person name="Monciardini P."/>
            <person name="Donadio S."/>
        </authorList>
    </citation>
    <scope>NUCLEOTIDE SEQUENCE</scope>
    <source>
        <strain evidence="2">ID150040</strain>
    </source>
</reference>
<protein>
    <submittedName>
        <fullName evidence="2">Uncharacterized protein</fullName>
    </submittedName>
</protein>
<feature type="region of interest" description="Disordered" evidence="1">
    <location>
        <begin position="1"/>
        <end position="26"/>
    </location>
</feature>
<keyword evidence="3" id="KW-1185">Reference proteome</keyword>
<accession>A0A8J3IJ80</accession>
<dbReference type="RefSeq" id="WP_220204230.1">
    <property type="nucleotide sequence ID" value="NZ_BNJK01000001.1"/>
</dbReference>
<proteinExistence type="predicted"/>
<dbReference type="EMBL" id="BNJK01000001">
    <property type="protein sequence ID" value="GHO93448.1"/>
    <property type="molecule type" value="Genomic_DNA"/>
</dbReference>
<evidence type="ECO:0000313" key="2">
    <source>
        <dbReference type="EMBL" id="GHO93448.1"/>
    </source>
</evidence>
<feature type="compositionally biased region" description="Basic and acidic residues" evidence="1">
    <location>
        <begin position="1"/>
        <end position="15"/>
    </location>
</feature>
<evidence type="ECO:0000256" key="1">
    <source>
        <dbReference type="SAM" id="MobiDB-lite"/>
    </source>
</evidence>
<sequence>MPGDIRKKREGKEQVENPPDTQSSWGELSFAQQREILYPTEGQKSDRSKGAKAKVDVDAFFKDTFVSLMEKQGISIPPDELLPFDRHTPIHEIAEPFGKDFAISFIISCGKAIDKKCEQATYRKDASQKFKGYDNKVTLISDSLFEVKSSSDDFTFTGRIDPGEDSSITIIDVKREKGSQALFLGEALGELWQYVLSKIASGKDDMGTTINIDASNLSKYPKKLHRTRIENPETKARIRQLLQGKMQKPGIIAITRNSEGVWTLGSSSSIKPPFNHEEIQNLAVGVLATPHGYASAFLPKQYKHVFGDIERTQLQIKLAYNSSDIVDIEAISFHFDKSDRFK</sequence>
<dbReference type="AlphaFoldDB" id="A0A8J3IJ80"/>
<gene>
    <name evidence="2" type="ORF">KSF_034960</name>
</gene>
<evidence type="ECO:0000313" key="3">
    <source>
        <dbReference type="Proteomes" id="UP000597444"/>
    </source>
</evidence>
<organism evidence="2 3">
    <name type="scientific">Reticulibacter mediterranei</name>
    <dbReference type="NCBI Taxonomy" id="2778369"/>
    <lineage>
        <taxon>Bacteria</taxon>
        <taxon>Bacillati</taxon>
        <taxon>Chloroflexota</taxon>
        <taxon>Ktedonobacteria</taxon>
        <taxon>Ktedonobacterales</taxon>
        <taxon>Reticulibacteraceae</taxon>
        <taxon>Reticulibacter</taxon>
    </lineage>
</organism>
<name>A0A8J3IJ80_9CHLR</name>
<dbReference type="Proteomes" id="UP000597444">
    <property type="component" value="Unassembled WGS sequence"/>
</dbReference>